<dbReference type="AlphaFoldDB" id="A0A8T0H505"/>
<gene>
    <name evidence="2" type="ORF">KC19_7G109200</name>
</gene>
<evidence type="ECO:0000256" key="1">
    <source>
        <dbReference type="SAM" id="SignalP"/>
    </source>
</evidence>
<sequence>MWILISMSFVCDCLRIAQCGGESCLKRRKQRLLEAELVAFRNLLLEGLSCSQVGFWISGLGYVSLVASCSSFPYRQKMHAGKVIRGADDLFHNAANCHDKVCPMASTSPGPFVGCFIA</sequence>
<name>A0A8T0H505_CERPU</name>
<feature type="signal peptide" evidence="1">
    <location>
        <begin position="1"/>
        <end position="19"/>
    </location>
</feature>
<organism evidence="2 3">
    <name type="scientific">Ceratodon purpureus</name>
    <name type="common">Fire moss</name>
    <name type="synonym">Dicranum purpureum</name>
    <dbReference type="NCBI Taxonomy" id="3225"/>
    <lineage>
        <taxon>Eukaryota</taxon>
        <taxon>Viridiplantae</taxon>
        <taxon>Streptophyta</taxon>
        <taxon>Embryophyta</taxon>
        <taxon>Bryophyta</taxon>
        <taxon>Bryophytina</taxon>
        <taxon>Bryopsida</taxon>
        <taxon>Dicranidae</taxon>
        <taxon>Pseudoditrichales</taxon>
        <taxon>Ditrichaceae</taxon>
        <taxon>Ceratodon</taxon>
    </lineage>
</organism>
<accession>A0A8T0H505</accession>
<reference evidence="2" key="1">
    <citation type="submission" date="2020-06" db="EMBL/GenBank/DDBJ databases">
        <title>WGS assembly of Ceratodon purpureus strain R40.</title>
        <authorList>
            <person name="Carey S.B."/>
            <person name="Jenkins J."/>
            <person name="Shu S."/>
            <person name="Lovell J.T."/>
            <person name="Sreedasyam A."/>
            <person name="Maumus F."/>
            <person name="Tiley G.P."/>
            <person name="Fernandez-Pozo N."/>
            <person name="Barry K."/>
            <person name="Chen C."/>
            <person name="Wang M."/>
            <person name="Lipzen A."/>
            <person name="Daum C."/>
            <person name="Saski C.A."/>
            <person name="Payton A.C."/>
            <person name="Mcbreen J.C."/>
            <person name="Conrad R.E."/>
            <person name="Kollar L.M."/>
            <person name="Olsson S."/>
            <person name="Huttunen S."/>
            <person name="Landis J.B."/>
            <person name="Wickett N.J."/>
            <person name="Johnson M.G."/>
            <person name="Rensing S.A."/>
            <person name="Grimwood J."/>
            <person name="Schmutz J."/>
            <person name="Mcdaniel S.F."/>
        </authorList>
    </citation>
    <scope>NUCLEOTIDE SEQUENCE</scope>
    <source>
        <strain evidence="2">R40</strain>
    </source>
</reference>
<evidence type="ECO:0000313" key="3">
    <source>
        <dbReference type="Proteomes" id="UP000822688"/>
    </source>
</evidence>
<keyword evidence="1" id="KW-0732">Signal</keyword>
<dbReference type="EMBL" id="CM026428">
    <property type="protein sequence ID" value="KAG0567091.1"/>
    <property type="molecule type" value="Genomic_DNA"/>
</dbReference>
<protein>
    <submittedName>
        <fullName evidence="2">Uncharacterized protein</fullName>
    </submittedName>
</protein>
<dbReference type="Proteomes" id="UP000822688">
    <property type="component" value="Chromosome 7"/>
</dbReference>
<comment type="caution">
    <text evidence="2">The sequence shown here is derived from an EMBL/GenBank/DDBJ whole genome shotgun (WGS) entry which is preliminary data.</text>
</comment>
<evidence type="ECO:0000313" key="2">
    <source>
        <dbReference type="EMBL" id="KAG0567091.1"/>
    </source>
</evidence>
<keyword evidence="3" id="KW-1185">Reference proteome</keyword>
<proteinExistence type="predicted"/>
<feature type="chain" id="PRO_5035772049" evidence="1">
    <location>
        <begin position="20"/>
        <end position="118"/>
    </location>
</feature>